<organism evidence="1 2">
    <name type="scientific">Alcanivorax jadensis T9</name>
    <dbReference type="NCBI Taxonomy" id="1177181"/>
    <lineage>
        <taxon>Bacteria</taxon>
        <taxon>Pseudomonadati</taxon>
        <taxon>Pseudomonadota</taxon>
        <taxon>Gammaproteobacteria</taxon>
        <taxon>Oceanospirillales</taxon>
        <taxon>Alcanivoracaceae</taxon>
        <taxon>Alcanivorax</taxon>
    </lineage>
</organism>
<proteinExistence type="predicted"/>
<keyword evidence="2" id="KW-1185">Reference proteome</keyword>
<evidence type="ECO:0000313" key="2">
    <source>
        <dbReference type="Proteomes" id="UP000029443"/>
    </source>
</evidence>
<reference evidence="1 2" key="1">
    <citation type="submission" date="2012-09" db="EMBL/GenBank/DDBJ databases">
        <title>Genome Sequence of alkane-degrading Bacterium Alcanivorax jadensis T9.</title>
        <authorList>
            <person name="Lai Q."/>
            <person name="Shao Z."/>
        </authorList>
    </citation>
    <scope>NUCLEOTIDE SEQUENCE [LARGE SCALE GENOMIC DNA]</scope>
    <source>
        <strain evidence="1 2">T9</strain>
    </source>
</reference>
<comment type="caution">
    <text evidence="1">The sequence shown here is derived from an EMBL/GenBank/DDBJ whole genome shotgun (WGS) entry which is preliminary data.</text>
</comment>
<dbReference type="EMBL" id="ARXU01000003">
    <property type="protein sequence ID" value="KGD62055.1"/>
    <property type="molecule type" value="Genomic_DNA"/>
</dbReference>
<gene>
    <name evidence="1" type="ORF">T9A_01264</name>
</gene>
<sequence>MKREAGKTVGTQMADGDAYRRQTSDLSFRSLSDMAYWLSEDHGGKANFAEVSKATNAVYPGLLEAISGQ</sequence>
<accession>A0ABR4WFK1</accession>
<dbReference type="Proteomes" id="UP000029443">
    <property type="component" value="Unassembled WGS sequence"/>
</dbReference>
<protein>
    <submittedName>
        <fullName evidence="1">Uncharacterized protein</fullName>
    </submittedName>
</protein>
<evidence type="ECO:0000313" key="1">
    <source>
        <dbReference type="EMBL" id="KGD62055.1"/>
    </source>
</evidence>
<name>A0ABR4WFK1_9GAMM</name>